<dbReference type="FunCoup" id="A0A6P7H157">
    <property type="interactions" value="307"/>
</dbReference>
<dbReference type="EnsemblMetazoa" id="XM_050645887.1">
    <property type="protein sequence ID" value="XP_050501844.1"/>
    <property type="gene ID" value="LOC126881560"/>
</dbReference>
<feature type="region of interest" description="Disordered" evidence="5">
    <location>
        <begin position="312"/>
        <end position="376"/>
    </location>
</feature>
<keyword evidence="8" id="KW-1185">Reference proteome</keyword>
<keyword evidence="4 6" id="KW-0472">Membrane</keyword>
<reference evidence="9" key="1">
    <citation type="submission" date="2025-04" db="UniProtKB">
        <authorList>
            <consortium name="RefSeq"/>
        </authorList>
    </citation>
    <scope>IDENTIFICATION</scope>
    <source>
        <tissue evidence="9">Whole insect</tissue>
    </source>
</reference>
<feature type="compositionally biased region" description="Basic and acidic residues" evidence="5">
    <location>
        <begin position="349"/>
        <end position="365"/>
    </location>
</feature>
<sequence>MFTMRLKLGSDRNKEWTSCFCLHVRTATILFGIWHLVLHILALTVLALMMRNHHVILQKNEDLQTDFLPTPLSKKDDDNPYYLPTTQDSRKIYTSDIDMGALMTVCTLSITLLMVYGTIKGKPTHVLPFFCLQLFDFAITALTATGYFCYLRSAHRLIAENWNLPLRQELLQLSPQVLTLIVLLAFLFSMLWKAYWISVVWRCYKYLTFRQQTNRNAIRYIIPESDHRGITDPDYPNLFRDQEAVFGVLKQTPPPSYQDVMDEQPPPYPCTTQVVQETPNRFRIIQNTTENQEPSTSAEAVNVTPVIETSAEVSPAVVPESPVSQQPEEPELQPEVGKAEAVEIVVEADEPKKETEQDPKVESPTKKVAVVPQNEN</sequence>
<evidence type="ECO:0000256" key="3">
    <source>
        <dbReference type="ARBA" id="ARBA00022989"/>
    </source>
</evidence>
<evidence type="ECO:0000256" key="5">
    <source>
        <dbReference type="SAM" id="MobiDB-lite"/>
    </source>
</evidence>
<organism evidence="9">
    <name type="scientific">Diabrotica virgifera virgifera</name>
    <name type="common">western corn rootworm</name>
    <dbReference type="NCBI Taxonomy" id="50390"/>
    <lineage>
        <taxon>Eukaryota</taxon>
        <taxon>Metazoa</taxon>
        <taxon>Ecdysozoa</taxon>
        <taxon>Arthropoda</taxon>
        <taxon>Hexapoda</taxon>
        <taxon>Insecta</taxon>
        <taxon>Pterygota</taxon>
        <taxon>Neoptera</taxon>
        <taxon>Endopterygota</taxon>
        <taxon>Coleoptera</taxon>
        <taxon>Polyphaga</taxon>
        <taxon>Cucujiformia</taxon>
        <taxon>Chrysomeloidea</taxon>
        <taxon>Chrysomelidae</taxon>
        <taxon>Galerucinae</taxon>
        <taxon>Diabroticina</taxon>
        <taxon>Diabroticites</taxon>
        <taxon>Diabrotica</taxon>
    </lineage>
</organism>
<feature type="transmembrane region" description="Helical" evidence="6">
    <location>
        <begin position="125"/>
        <end position="150"/>
    </location>
</feature>
<evidence type="ECO:0000256" key="1">
    <source>
        <dbReference type="ARBA" id="ARBA00004127"/>
    </source>
</evidence>
<feature type="transmembrane region" description="Helical" evidence="6">
    <location>
        <begin position="170"/>
        <end position="192"/>
    </location>
</feature>
<keyword evidence="3 6" id="KW-1133">Transmembrane helix</keyword>
<evidence type="ECO:0000256" key="6">
    <source>
        <dbReference type="SAM" id="Phobius"/>
    </source>
</evidence>
<keyword evidence="2 6" id="KW-0812">Transmembrane</keyword>
<dbReference type="PANTHER" id="PTHR12479">
    <property type="entry name" value="LYSOSOMAL-ASSOCIATED TRANSMEMBRANE PROTEIN"/>
    <property type="match status" value="1"/>
</dbReference>
<evidence type="ECO:0000313" key="9">
    <source>
        <dbReference type="RefSeq" id="XP_028152197.1"/>
    </source>
</evidence>
<dbReference type="PANTHER" id="PTHR12479:SF10">
    <property type="entry name" value="LYSOSOMAL-ASSOCIATED TRANSMEMBRANE PROTEIN"/>
    <property type="match status" value="1"/>
</dbReference>
<feature type="transmembrane region" description="Helical" evidence="6">
    <location>
        <begin position="99"/>
        <end position="119"/>
    </location>
</feature>
<feature type="compositionally biased region" description="Low complexity" evidence="5">
    <location>
        <begin position="312"/>
        <end position="327"/>
    </location>
</feature>
<comment type="subcellular location">
    <subcellularLocation>
        <location evidence="1">Endomembrane system</location>
        <topology evidence="1">Multi-pass membrane protein</topology>
    </subcellularLocation>
</comment>
<dbReference type="GO" id="GO:0005765">
    <property type="term" value="C:lysosomal membrane"/>
    <property type="evidence" value="ECO:0007669"/>
    <property type="project" value="TreeGrafter"/>
</dbReference>
<proteinExistence type="predicted"/>
<dbReference type="InterPro" id="IPR051115">
    <property type="entry name" value="LAPTM_transporter"/>
</dbReference>
<evidence type="ECO:0000313" key="7">
    <source>
        <dbReference type="EnsemblMetazoa" id="XP_050501844.1"/>
    </source>
</evidence>
<evidence type="ECO:0000256" key="4">
    <source>
        <dbReference type="ARBA" id="ARBA00023136"/>
    </source>
</evidence>
<evidence type="ECO:0000256" key="2">
    <source>
        <dbReference type="ARBA" id="ARBA00022692"/>
    </source>
</evidence>
<dbReference type="AlphaFoldDB" id="A0A6P7H157"/>
<name>A0A6P7H157_DIAVI</name>
<dbReference type="Proteomes" id="UP001652700">
    <property type="component" value="Unplaced"/>
</dbReference>
<accession>A0A6P7H157</accession>
<gene>
    <name evidence="9" type="primary">LOC114345597</name>
</gene>
<dbReference type="InParanoid" id="A0A6P7H157"/>
<evidence type="ECO:0000313" key="8">
    <source>
        <dbReference type="Proteomes" id="UP001652700"/>
    </source>
</evidence>
<dbReference type="GO" id="GO:0012505">
    <property type="term" value="C:endomembrane system"/>
    <property type="evidence" value="ECO:0007669"/>
    <property type="project" value="UniProtKB-SubCell"/>
</dbReference>
<protein>
    <submittedName>
        <fullName evidence="9">Lysosomal-associated transmembrane protein 4B</fullName>
    </submittedName>
</protein>
<dbReference type="OrthoDB" id="10002163at2759"/>
<dbReference type="RefSeq" id="XP_028152197.1">
    <property type="nucleotide sequence ID" value="XM_028296396.1"/>
</dbReference>
<feature type="transmembrane region" description="Helical" evidence="6">
    <location>
        <begin position="29"/>
        <end position="49"/>
    </location>
</feature>
<reference evidence="7" key="2">
    <citation type="submission" date="2025-05" db="UniProtKB">
        <authorList>
            <consortium name="EnsemblMetazoa"/>
        </authorList>
    </citation>
    <scope>IDENTIFICATION</scope>
</reference>